<reference evidence="2 3" key="1">
    <citation type="submission" date="2023-03" db="EMBL/GenBank/DDBJ databases">
        <title>Genome insight into feeding habits of ladybird beetles.</title>
        <authorList>
            <person name="Li H.-S."/>
            <person name="Huang Y.-H."/>
            <person name="Pang H."/>
        </authorList>
    </citation>
    <scope>NUCLEOTIDE SEQUENCE [LARGE SCALE GENOMIC DNA]</scope>
    <source>
        <strain evidence="2">SYSU_2023b</strain>
        <tissue evidence="2">Whole body</tissue>
    </source>
</reference>
<dbReference type="AlphaFoldDB" id="A0AAW1V278"/>
<dbReference type="EMBL" id="JARQZJ010000102">
    <property type="protein sequence ID" value="KAK9886852.1"/>
    <property type="molecule type" value="Genomic_DNA"/>
</dbReference>
<dbReference type="Pfam" id="PF03066">
    <property type="entry name" value="Nucleoplasmin"/>
    <property type="match status" value="1"/>
</dbReference>
<comment type="caution">
    <text evidence="2">The sequence shown here is derived from an EMBL/GenBank/DDBJ whole genome shotgun (WGS) entry which is preliminary data.</text>
</comment>
<name>A0AAW1V278_9CUCU</name>
<gene>
    <name evidence="2" type="ORF">WA026_018501</name>
</gene>
<organism evidence="2 3">
    <name type="scientific">Henosepilachna vigintioctopunctata</name>
    <dbReference type="NCBI Taxonomy" id="420089"/>
    <lineage>
        <taxon>Eukaryota</taxon>
        <taxon>Metazoa</taxon>
        <taxon>Ecdysozoa</taxon>
        <taxon>Arthropoda</taxon>
        <taxon>Hexapoda</taxon>
        <taxon>Insecta</taxon>
        <taxon>Pterygota</taxon>
        <taxon>Neoptera</taxon>
        <taxon>Endopterygota</taxon>
        <taxon>Coleoptera</taxon>
        <taxon>Polyphaga</taxon>
        <taxon>Cucujiformia</taxon>
        <taxon>Coccinelloidea</taxon>
        <taxon>Coccinellidae</taxon>
        <taxon>Epilachninae</taxon>
        <taxon>Epilachnini</taxon>
        <taxon>Henosepilachna</taxon>
    </lineage>
</organism>
<accession>A0AAW1V278</accession>
<protein>
    <recommendedName>
        <fullName evidence="1">Nucleoplasmin core domain-containing protein</fullName>
    </recommendedName>
</protein>
<dbReference type="InterPro" id="IPR024057">
    <property type="entry name" value="Nucleoplasmin_core_dom"/>
</dbReference>
<dbReference type="InterPro" id="IPR036824">
    <property type="entry name" value="Nucleoplasmin_core_dom_sf"/>
</dbReference>
<evidence type="ECO:0000313" key="3">
    <source>
        <dbReference type="Proteomes" id="UP001431783"/>
    </source>
</evidence>
<evidence type="ECO:0000313" key="2">
    <source>
        <dbReference type="EMBL" id="KAK9886852.1"/>
    </source>
</evidence>
<evidence type="ECO:0000259" key="1">
    <source>
        <dbReference type="Pfam" id="PF03066"/>
    </source>
</evidence>
<dbReference type="Proteomes" id="UP001431783">
    <property type="component" value="Unassembled WGS sequence"/>
</dbReference>
<proteinExistence type="predicted"/>
<keyword evidence="3" id="KW-1185">Reference proteome</keyword>
<sequence length="95" mass="10740">MAEKYFYALTLKGAQSNELWDPEGKVTKDFNGGHKLLIKQALLGPEAIEGEVNVDQVEAMTWKDSVKIPVTTLLVVQIIKCSWIYLFLTPQLLFL</sequence>
<dbReference type="Gene3D" id="2.60.120.340">
    <property type="entry name" value="Nucleoplasmin core domain"/>
    <property type="match status" value="1"/>
</dbReference>
<feature type="domain" description="Nucleoplasmin core" evidence="1">
    <location>
        <begin position="6"/>
        <end position="94"/>
    </location>
</feature>
<dbReference type="SUPFAM" id="SSF69203">
    <property type="entry name" value="Nucleoplasmin-like core domain"/>
    <property type="match status" value="1"/>
</dbReference>